<keyword evidence="2" id="KW-0813">Transport</keyword>
<feature type="transmembrane region" description="Helical" evidence="7">
    <location>
        <begin position="7"/>
        <end position="30"/>
    </location>
</feature>
<keyword evidence="4 7" id="KW-0812">Transmembrane</keyword>
<evidence type="ECO:0000256" key="7">
    <source>
        <dbReference type="SAM" id="Phobius"/>
    </source>
</evidence>
<feature type="transmembrane region" description="Helical" evidence="7">
    <location>
        <begin position="175"/>
        <end position="195"/>
    </location>
</feature>
<feature type="transmembrane region" description="Helical" evidence="7">
    <location>
        <begin position="89"/>
        <end position="111"/>
    </location>
</feature>
<evidence type="ECO:0000259" key="8">
    <source>
        <dbReference type="Pfam" id="PF04290"/>
    </source>
</evidence>
<comment type="subcellular location">
    <subcellularLocation>
        <location evidence="1">Cell membrane</location>
        <topology evidence="1">Multi-pass membrane protein</topology>
    </subcellularLocation>
</comment>
<evidence type="ECO:0000256" key="5">
    <source>
        <dbReference type="ARBA" id="ARBA00022989"/>
    </source>
</evidence>
<evidence type="ECO:0000256" key="4">
    <source>
        <dbReference type="ARBA" id="ARBA00022692"/>
    </source>
</evidence>
<evidence type="ECO:0000256" key="1">
    <source>
        <dbReference type="ARBA" id="ARBA00004651"/>
    </source>
</evidence>
<evidence type="ECO:0000256" key="3">
    <source>
        <dbReference type="ARBA" id="ARBA00022475"/>
    </source>
</evidence>
<gene>
    <name evidence="9" type="ORF">MNBD_ALPHA08-532</name>
</gene>
<evidence type="ECO:0000256" key="2">
    <source>
        <dbReference type="ARBA" id="ARBA00022448"/>
    </source>
</evidence>
<evidence type="ECO:0000256" key="6">
    <source>
        <dbReference type="ARBA" id="ARBA00023136"/>
    </source>
</evidence>
<dbReference type="AlphaFoldDB" id="A0A3B0RTC6"/>
<reference evidence="9" key="1">
    <citation type="submission" date="2018-06" db="EMBL/GenBank/DDBJ databases">
        <authorList>
            <person name="Zhirakovskaya E."/>
        </authorList>
    </citation>
    <scope>NUCLEOTIDE SEQUENCE</scope>
</reference>
<dbReference type="InterPro" id="IPR055348">
    <property type="entry name" value="DctQ"/>
</dbReference>
<organism evidence="9">
    <name type="scientific">hydrothermal vent metagenome</name>
    <dbReference type="NCBI Taxonomy" id="652676"/>
    <lineage>
        <taxon>unclassified sequences</taxon>
        <taxon>metagenomes</taxon>
        <taxon>ecological metagenomes</taxon>
    </lineage>
</organism>
<dbReference type="EMBL" id="UOEC01000126">
    <property type="protein sequence ID" value="VAV95159.1"/>
    <property type="molecule type" value="Genomic_DNA"/>
</dbReference>
<dbReference type="Pfam" id="PF04290">
    <property type="entry name" value="DctQ"/>
    <property type="match status" value="1"/>
</dbReference>
<protein>
    <recommendedName>
        <fullName evidence="8">Tripartite ATP-independent periplasmic transporters DctQ component domain-containing protein</fullName>
    </recommendedName>
</protein>
<keyword evidence="3" id="KW-1003">Cell membrane</keyword>
<keyword evidence="6 7" id="KW-0472">Membrane</keyword>
<feature type="transmembrane region" description="Helical" evidence="7">
    <location>
        <begin position="137"/>
        <end position="154"/>
    </location>
</feature>
<evidence type="ECO:0000313" key="9">
    <source>
        <dbReference type="EMBL" id="VAV95159.1"/>
    </source>
</evidence>
<proteinExistence type="predicted"/>
<accession>A0A3B0RTC6</accession>
<keyword evidence="5 7" id="KW-1133">Transmembrane helix</keyword>
<feature type="domain" description="Tripartite ATP-independent periplasmic transporters DctQ component" evidence="8">
    <location>
        <begin position="127"/>
        <end position="261"/>
    </location>
</feature>
<dbReference type="GO" id="GO:0005886">
    <property type="term" value="C:plasma membrane"/>
    <property type="evidence" value="ECO:0007669"/>
    <property type="project" value="UniProtKB-SubCell"/>
</dbReference>
<feature type="transmembrane region" description="Helical" evidence="7">
    <location>
        <begin position="234"/>
        <end position="258"/>
    </location>
</feature>
<sequence length="294" mass="33373">MEAIGNLLLNFVMGFVNLLILPWHIFKWLSLETLKAKMNVILLVGMSREFFFVLLAAVLLLIVAGVYRRSVLRKTVYGLEIFNGKIGQAAAWFALFMMLQQVLIIAMGQIFRGNILVFSPLGIDLVNEELQWLSGQLKFYNAILIALASAYTFIEGGHVRVDLLYSSVSKRTKNWIDLFGTVFFFIPSTIMLWWFSWPQAVNSMLRARPMNMFSDKASFRSFKWESSGTAEFSWVWAFKFLVVIFAGLMFICAIAFLLRNILALLEKDEDIATHYSFTDGSYGGVGITPASSNK</sequence>
<name>A0A3B0RTC6_9ZZZZ</name>
<feature type="transmembrane region" description="Helical" evidence="7">
    <location>
        <begin position="50"/>
        <end position="68"/>
    </location>
</feature>